<keyword evidence="1" id="KW-0645">Protease</keyword>
<keyword evidence="3" id="KW-0378">Hydrolase</keyword>
<proteinExistence type="predicted"/>
<keyword evidence="2" id="KW-0479">Metal-binding</keyword>
<dbReference type="Proteomes" id="UP000325255">
    <property type="component" value="Unassembled WGS sequence"/>
</dbReference>
<reference evidence="5 6" key="1">
    <citation type="submission" date="2019-09" db="EMBL/GenBank/DDBJ databases">
        <title>Genome sequence of Rhodovastum atsumiense, a diverse member of the Acetobacteraceae family of non-sulfur purple photosynthetic bacteria.</title>
        <authorList>
            <person name="Meyer T."/>
            <person name="Kyndt J."/>
        </authorList>
    </citation>
    <scope>NUCLEOTIDE SEQUENCE [LARGE SCALE GENOMIC DNA]</scope>
    <source>
        <strain evidence="5 6">DSM 21279</strain>
    </source>
</reference>
<dbReference type="Gene3D" id="3.40.630.10">
    <property type="entry name" value="Zn peptidases"/>
    <property type="match status" value="1"/>
</dbReference>
<dbReference type="SUPFAM" id="SSF53187">
    <property type="entry name" value="Zn-dependent exopeptidases"/>
    <property type="match status" value="1"/>
</dbReference>
<name>A0A5M6IR53_9PROT</name>
<dbReference type="EMBL" id="VWPK01000040">
    <property type="protein sequence ID" value="KAA5610008.1"/>
    <property type="molecule type" value="Genomic_DNA"/>
</dbReference>
<keyword evidence="6" id="KW-1185">Reference proteome</keyword>
<dbReference type="PANTHER" id="PTHR43270">
    <property type="entry name" value="BETA-ALA-HIS DIPEPTIDASE"/>
    <property type="match status" value="1"/>
</dbReference>
<dbReference type="PANTHER" id="PTHR43270:SF12">
    <property type="entry name" value="SUCCINYL-DIAMINOPIMELATE DESUCCINYLASE"/>
    <property type="match status" value="1"/>
</dbReference>
<evidence type="ECO:0000256" key="2">
    <source>
        <dbReference type="ARBA" id="ARBA00022723"/>
    </source>
</evidence>
<organism evidence="5 6">
    <name type="scientific">Rhodovastum atsumiense</name>
    <dbReference type="NCBI Taxonomy" id="504468"/>
    <lineage>
        <taxon>Bacteria</taxon>
        <taxon>Pseudomonadati</taxon>
        <taxon>Pseudomonadota</taxon>
        <taxon>Alphaproteobacteria</taxon>
        <taxon>Acetobacterales</taxon>
        <taxon>Acetobacteraceae</taxon>
        <taxon>Rhodovastum</taxon>
    </lineage>
</organism>
<dbReference type="NCBIfam" id="NF006579">
    <property type="entry name" value="PRK09104.1"/>
    <property type="match status" value="1"/>
</dbReference>
<dbReference type="InterPro" id="IPR011650">
    <property type="entry name" value="Peptidase_M20_dimer"/>
</dbReference>
<accession>A0A5M6IR53</accession>
<evidence type="ECO:0000256" key="3">
    <source>
        <dbReference type="ARBA" id="ARBA00022801"/>
    </source>
</evidence>
<dbReference type="Pfam" id="PF07687">
    <property type="entry name" value="M20_dimer"/>
    <property type="match status" value="1"/>
</dbReference>
<evidence type="ECO:0000259" key="4">
    <source>
        <dbReference type="Pfam" id="PF07687"/>
    </source>
</evidence>
<dbReference type="AlphaFoldDB" id="A0A5M6IR53"/>
<dbReference type="Gene3D" id="3.30.70.360">
    <property type="match status" value="1"/>
</dbReference>
<comment type="caution">
    <text evidence="5">The sequence shown here is derived from an EMBL/GenBank/DDBJ whole genome shotgun (WGS) entry which is preliminary data.</text>
</comment>
<feature type="domain" description="Peptidase M20 dimerisation" evidence="4">
    <location>
        <begin position="183"/>
        <end position="335"/>
    </location>
</feature>
<dbReference type="InterPro" id="IPR051458">
    <property type="entry name" value="Cyt/Met_Dipeptidase"/>
</dbReference>
<dbReference type="GO" id="GO:0006508">
    <property type="term" value="P:proteolysis"/>
    <property type="evidence" value="ECO:0007669"/>
    <property type="project" value="UniProtKB-KW"/>
</dbReference>
<sequence>MLALMRIPSVSTDPACAGAVAEAAAFLRDHVTRIGLQGARLIEEGGNPAVYAEWLGAPGAPTILVYGHYDVQPPDPLDLWRSPPFEPTIRDGRVYCRGASDDKGPLWTALAAIEAVLATEGRLPVNVRLLLEGEEEVGSRSLATILQRHAALLRADVLISADGSRWRPDLVSVNTNSRGLCALEFTVETANEDLHSGRYGGAVANAATVLCQMVASLHDADRRVAVAGFFEGLRPPGPQDRAAIAAIDFDEAGFLGEIGALPGAVERGVNMLEAMWLRPTLEINGITSGYSGPGTKTVLPHTASAKITCRLGIGQDPQVVAAAVERHLQAQCPPYARLTVRRGAGGARAYALPDDHPALLAVERMMLALHGERPLHVGVGGTLPISSLIKEHLGMETVMVSYAISDSGVHAPNEFFRLSSFDEGMAAWTLLLPELAAAYAGEGGA</sequence>
<dbReference type="NCBIfam" id="NF005914">
    <property type="entry name" value="PRK07907.1"/>
    <property type="match status" value="1"/>
</dbReference>
<dbReference type="Pfam" id="PF01546">
    <property type="entry name" value="Peptidase_M20"/>
    <property type="match status" value="1"/>
</dbReference>
<gene>
    <name evidence="5" type="ORF">F1189_21470</name>
</gene>
<evidence type="ECO:0000256" key="1">
    <source>
        <dbReference type="ARBA" id="ARBA00022670"/>
    </source>
</evidence>
<dbReference type="GO" id="GO:0046872">
    <property type="term" value="F:metal ion binding"/>
    <property type="evidence" value="ECO:0007669"/>
    <property type="project" value="UniProtKB-KW"/>
</dbReference>
<dbReference type="OrthoDB" id="9761532at2"/>
<dbReference type="InterPro" id="IPR002933">
    <property type="entry name" value="Peptidase_M20"/>
</dbReference>
<dbReference type="GO" id="GO:0008233">
    <property type="term" value="F:peptidase activity"/>
    <property type="evidence" value="ECO:0007669"/>
    <property type="project" value="UniProtKB-KW"/>
</dbReference>
<dbReference type="NCBIfam" id="NF006053">
    <property type="entry name" value="PRK08201.1"/>
    <property type="match status" value="1"/>
</dbReference>
<evidence type="ECO:0000313" key="5">
    <source>
        <dbReference type="EMBL" id="KAA5610008.1"/>
    </source>
</evidence>
<protein>
    <submittedName>
        <fullName evidence="5">Dipeptidase</fullName>
    </submittedName>
</protein>
<evidence type="ECO:0000313" key="6">
    <source>
        <dbReference type="Proteomes" id="UP000325255"/>
    </source>
</evidence>